<dbReference type="Proteomes" id="UP001177670">
    <property type="component" value="Unassembled WGS sequence"/>
</dbReference>
<dbReference type="AlphaFoldDB" id="A0AA40FHY9"/>
<organism evidence="1 2">
    <name type="scientific">Melipona bicolor</name>
    <dbReference type="NCBI Taxonomy" id="60889"/>
    <lineage>
        <taxon>Eukaryota</taxon>
        <taxon>Metazoa</taxon>
        <taxon>Ecdysozoa</taxon>
        <taxon>Arthropoda</taxon>
        <taxon>Hexapoda</taxon>
        <taxon>Insecta</taxon>
        <taxon>Pterygota</taxon>
        <taxon>Neoptera</taxon>
        <taxon>Endopterygota</taxon>
        <taxon>Hymenoptera</taxon>
        <taxon>Apocrita</taxon>
        <taxon>Aculeata</taxon>
        <taxon>Apoidea</taxon>
        <taxon>Anthophila</taxon>
        <taxon>Apidae</taxon>
        <taxon>Melipona</taxon>
    </lineage>
</organism>
<keyword evidence="2" id="KW-1185">Reference proteome</keyword>
<proteinExistence type="predicted"/>
<accession>A0AA40FHY9</accession>
<comment type="caution">
    <text evidence="1">The sequence shown here is derived from an EMBL/GenBank/DDBJ whole genome shotgun (WGS) entry which is preliminary data.</text>
</comment>
<dbReference type="EMBL" id="JAHYIQ010000036">
    <property type="protein sequence ID" value="KAK1119399.1"/>
    <property type="molecule type" value="Genomic_DNA"/>
</dbReference>
<evidence type="ECO:0000313" key="2">
    <source>
        <dbReference type="Proteomes" id="UP001177670"/>
    </source>
</evidence>
<sequence length="100" mass="11786">MRIRFDTVLFHYGVWNLFTETGVSLVIYVVSNRVTPVEMLLDMGKKSDIEYDDKKNIKLILVNDRYIRHPNGENVTKEFVENGNYEIEAMGKRYTVDLCY</sequence>
<gene>
    <name evidence="1" type="ORF">K0M31_013229</name>
</gene>
<name>A0AA40FHY9_9HYME</name>
<protein>
    <submittedName>
        <fullName evidence="1">Uncharacterized protein</fullName>
    </submittedName>
</protein>
<evidence type="ECO:0000313" key="1">
    <source>
        <dbReference type="EMBL" id="KAK1119399.1"/>
    </source>
</evidence>
<reference evidence="1" key="1">
    <citation type="submission" date="2021-10" db="EMBL/GenBank/DDBJ databases">
        <title>Melipona bicolor Genome sequencing and assembly.</title>
        <authorList>
            <person name="Araujo N.S."/>
            <person name="Arias M.C."/>
        </authorList>
    </citation>
    <scope>NUCLEOTIDE SEQUENCE</scope>
    <source>
        <strain evidence="1">USP_2M_L1-L4_2017</strain>
        <tissue evidence="1">Whole body</tissue>
    </source>
</reference>